<evidence type="ECO:0000256" key="4">
    <source>
        <dbReference type="ARBA" id="ARBA00022603"/>
    </source>
</evidence>
<dbReference type="InterPro" id="IPR025770">
    <property type="entry name" value="PPMT_MeTrfase"/>
</dbReference>
<dbReference type="PANTHER" id="PTHR12714">
    <property type="entry name" value="PROTEIN-S ISOPRENYLCYSTEINE O-METHYLTRANSFERASE"/>
    <property type="match status" value="1"/>
</dbReference>
<evidence type="ECO:0000256" key="9">
    <source>
        <dbReference type="ARBA" id="ARBA00023136"/>
    </source>
</evidence>
<feature type="transmembrane region" description="Helical" evidence="10">
    <location>
        <begin position="16"/>
        <end position="36"/>
    </location>
</feature>
<keyword evidence="7 10" id="KW-0812">Transmembrane</keyword>
<feature type="transmembrane region" description="Helical" evidence="10">
    <location>
        <begin position="43"/>
        <end position="62"/>
    </location>
</feature>
<dbReference type="GO" id="GO:0032259">
    <property type="term" value="P:methylation"/>
    <property type="evidence" value="ECO:0007669"/>
    <property type="project" value="UniProtKB-KW"/>
</dbReference>
<dbReference type="EC" id="2.1.1.100" evidence="3 10"/>
<keyword evidence="8 10" id="KW-1133">Transmembrane helix</keyword>
<evidence type="ECO:0000256" key="10">
    <source>
        <dbReference type="RuleBase" id="RU362022"/>
    </source>
</evidence>
<dbReference type="PANTHER" id="PTHR12714:SF9">
    <property type="entry name" value="PROTEIN-S-ISOPRENYLCYSTEINE O-METHYLTRANSFERASE"/>
    <property type="match status" value="1"/>
</dbReference>
<sequence>MDATFYPGGTRSLTSIAVQSFCLGLCFGISLTTVVFHTQIWRLPTFLSLLCVFHFLEFFNTARYNTIAVKASSFLLFSNGIAYNTAHSLAMLEILLRSNFSLPRLLPYPAATGMIGGILVLVGQSVRSMAMAQAGTNFNHMPAKERKEGHVLVTNGVYRLLRHPAYFGFFYWAIGTQLLVGNEVCLLGYIVVLWRFFSKRIRGKSFISFLRWGLIERFRGRGVTGVLFRDRLCQL</sequence>
<keyword evidence="5" id="KW-0808">Transferase</keyword>
<evidence type="ECO:0000256" key="1">
    <source>
        <dbReference type="ARBA" id="ARBA00004141"/>
    </source>
</evidence>
<dbReference type="GO" id="GO:0004671">
    <property type="term" value="F:protein C-terminal S-isoprenylcysteine carboxyl O-methyltransferase activity"/>
    <property type="evidence" value="ECO:0007669"/>
    <property type="project" value="UniProtKB-EC"/>
</dbReference>
<evidence type="ECO:0000256" key="3">
    <source>
        <dbReference type="ARBA" id="ARBA00012151"/>
    </source>
</evidence>
<reference evidence="11" key="1">
    <citation type="journal article" date="2020" name="Stud. Mycol.">
        <title>101 Dothideomycetes genomes: a test case for predicting lifestyles and emergence of pathogens.</title>
        <authorList>
            <person name="Haridas S."/>
            <person name="Albert R."/>
            <person name="Binder M."/>
            <person name="Bloem J."/>
            <person name="Labutti K."/>
            <person name="Salamov A."/>
            <person name="Andreopoulos B."/>
            <person name="Baker S."/>
            <person name="Barry K."/>
            <person name="Bills G."/>
            <person name="Bluhm B."/>
            <person name="Cannon C."/>
            <person name="Castanera R."/>
            <person name="Culley D."/>
            <person name="Daum C."/>
            <person name="Ezra D."/>
            <person name="Gonzalez J."/>
            <person name="Henrissat B."/>
            <person name="Kuo A."/>
            <person name="Liang C."/>
            <person name="Lipzen A."/>
            <person name="Lutzoni F."/>
            <person name="Magnuson J."/>
            <person name="Mondo S."/>
            <person name="Nolan M."/>
            <person name="Ohm R."/>
            <person name="Pangilinan J."/>
            <person name="Park H.-J."/>
            <person name="Ramirez L."/>
            <person name="Alfaro M."/>
            <person name="Sun H."/>
            <person name="Tritt A."/>
            <person name="Yoshinaga Y."/>
            <person name="Zwiers L.-H."/>
            <person name="Turgeon B."/>
            <person name="Goodwin S."/>
            <person name="Spatafora J."/>
            <person name="Crous P."/>
            <person name="Grigoriev I."/>
        </authorList>
    </citation>
    <scope>NUCLEOTIDE SEQUENCE</scope>
    <source>
        <strain evidence="11">CBS 480.64</strain>
    </source>
</reference>
<keyword evidence="4 10" id="KW-0489">Methyltransferase</keyword>
<evidence type="ECO:0000256" key="2">
    <source>
        <dbReference type="ARBA" id="ARBA00009140"/>
    </source>
</evidence>
<evidence type="ECO:0000256" key="7">
    <source>
        <dbReference type="ARBA" id="ARBA00022692"/>
    </source>
</evidence>
<keyword evidence="6 10" id="KW-0949">S-adenosyl-L-methionine</keyword>
<evidence type="ECO:0000313" key="12">
    <source>
        <dbReference type="Proteomes" id="UP000799421"/>
    </source>
</evidence>
<comment type="similarity">
    <text evidence="2 10">Belongs to the class VI-like SAM-binding methyltransferase superfamily. Isoprenylcysteine carboxyl methyltransferase family.</text>
</comment>
<dbReference type="GO" id="GO:0005789">
    <property type="term" value="C:endoplasmic reticulum membrane"/>
    <property type="evidence" value="ECO:0007669"/>
    <property type="project" value="UniProtKB-SubCell"/>
</dbReference>
<dbReference type="Proteomes" id="UP000799421">
    <property type="component" value="Unassembled WGS sequence"/>
</dbReference>
<accession>A0A6A7C4T4</accession>
<dbReference type="PROSITE" id="PS51564">
    <property type="entry name" value="SAM_ICMT"/>
    <property type="match status" value="1"/>
</dbReference>
<keyword evidence="10" id="KW-0256">Endoplasmic reticulum</keyword>
<comment type="subcellular location">
    <subcellularLocation>
        <location evidence="10">Endoplasmic reticulum membrane</location>
        <topology evidence="10">Multi-pass membrane protein</topology>
    </subcellularLocation>
    <subcellularLocation>
        <location evidence="1">Membrane</location>
        <topology evidence="1">Multi-pass membrane protein</topology>
    </subcellularLocation>
</comment>
<feature type="transmembrane region" description="Helical" evidence="10">
    <location>
        <begin position="74"/>
        <end position="96"/>
    </location>
</feature>
<dbReference type="OrthoDB" id="422086at2759"/>
<evidence type="ECO:0000313" key="11">
    <source>
        <dbReference type="EMBL" id="KAF2862383.1"/>
    </source>
</evidence>
<dbReference type="InterPro" id="IPR007269">
    <property type="entry name" value="ICMT_MeTrfase"/>
</dbReference>
<keyword evidence="12" id="KW-1185">Reference proteome</keyword>
<feature type="transmembrane region" description="Helical" evidence="10">
    <location>
        <begin position="108"/>
        <end position="126"/>
    </location>
</feature>
<feature type="transmembrane region" description="Helical" evidence="10">
    <location>
        <begin position="169"/>
        <end position="194"/>
    </location>
</feature>
<protein>
    <recommendedName>
        <fullName evidence="3 10">Protein-S-isoprenylcysteine O-methyltransferase</fullName>
        <ecNumber evidence="3 10">2.1.1.100</ecNumber>
    </recommendedName>
</protein>
<dbReference type="AlphaFoldDB" id="A0A6A7C4T4"/>
<comment type="catalytic activity">
    <reaction evidence="10">
        <text>[protein]-C-terminal S-[(2E,6E)-farnesyl]-L-cysteine + S-adenosyl-L-methionine = [protein]-C-terminal S-[(2E,6E)-farnesyl]-L-cysteine methyl ester + S-adenosyl-L-homocysteine</text>
        <dbReference type="Rhea" id="RHEA:21672"/>
        <dbReference type="Rhea" id="RHEA-COMP:12125"/>
        <dbReference type="Rhea" id="RHEA-COMP:12126"/>
        <dbReference type="ChEBI" id="CHEBI:57856"/>
        <dbReference type="ChEBI" id="CHEBI:59789"/>
        <dbReference type="ChEBI" id="CHEBI:90510"/>
        <dbReference type="ChEBI" id="CHEBI:90511"/>
        <dbReference type="EC" id="2.1.1.100"/>
    </reaction>
</comment>
<keyword evidence="9 10" id="KW-0472">Membrane</keyword>
<evidence type="ECO:0000256" key="6">
    <source>
        <dbReference type="ARBA" id="ARBA00022691"/>
    </source>
</evidence>
<gene>
    <name evidence="11" type="ORF">K470DRAFT_256020</name>
</gene>
<evidence type="ECO:0000256" key="5">
    <source>
        <dbReference type="ARBA" id="ARBA00022679"/>
    </source>
</evidence>
<evidence type="ECO:0000256" key="8">
    <source>
        <dbReference type="ARBA" id="ARBA00022989"/>
    </source>
</evidence>
<name>A0A6A7C4T4_9PEZI</name>
<dbReference type="Gene3D" id="1.20.120.1630">
    <property type="match status" value="1"/>
</dbReference>
<organism evidence="11 12">
    <name type="scientific">Piedraia hortae CBS 480.64</name>
    <dbReference type="NCBI Taxonomy" id="1314780"/>
    <lineage>
        <taxon>Eukaryota</taxon>
        <taxon>Fungi</taxon>
        <taxon>Dikarya</taxon>
        <taxon>Ascomycota</taxon>
        <taxon>Pezizomycotina</taxon>
        <taxon>Dothideomycetes</taxon>
        <taxon>Dothideomycetidae</taxon>
        <taxon>Capnodiales</taxon>
        <taxon>Piedraiaceae</taxon>
        <taxon>Piedraia</taxon>
    </lineage>
</organism>
<dbReference type="EMBL" id="MU005966">
    <property type="protein sequence ID" value="KAF2862383.1"/>
    <property type="molecule type" value="Genomic_DNA"/>
</dbReference>
<dbReference type="Pfam" id="PF04140">
    <property type="entry name" value="ICMT"/>
    <property type="match status" value="1"/>
</dbReference>
<proteinExistence type="inferred from homology"/>